<comment type="catalytic activity">
    <reaction evidence="11">
        <text>ATP + H2O = ADP + phosphate + H(+)</text>
        <dbReference type="Rhea" id="RHEA:13065"/>
        <dbReference type="ChEBI" id="CHEBI:15377"/>
        <dbReference type="ChEBI" id="CHEBI:15378"/>
        <dbReference type="ChEBI" id="CHEBI:30616"/>
        <dbReference type="ChEBI" id="CHEBI:43474"/>
        <dbReference type="ChEBI" id="CHEBI:456216"/>
        <dbReference type="EC" id="3.6.4.13"/>
    </reaction>
</comment>
<feature type="compositionally biased region" description="Low complexity" evidence="12">
    <location>
        <begin position="274"/>
        <end position="294"/>
    </location>
</feature>
<evidence type="ECO:0000313" key="16">
    <source>
        <dbReference type="Proteomes" id="UP000006701"/>
    </source>
</evidence>
<dbReference type="GeneID" id="4700047"/>
<feature type="region of interest" description="Disordered" evidence="12">
    <location>
        <begin position="246"/>
        <end position="294"/>
    </location>
</feature>
<dbReference type="Gene3D" id="3.40.50.300">
    <property type="entry name" value="P-loop containing nucleotide triphosphate hydrolases"/>
    <property type="match status" value="2"/>
</dbReference>
<dbReference type="InterPro" id="IPR014001">
    <property type="entry name" value="Helicase_ATP-bd"/>
</dbReference>
<keyword evidence="9" id="KW-0694">RNA-binding</keyword>
<evidence type="ECO:0000313" key="15">
    <source>
        <dbReference type="EMBL" id="EAW06303.1"/>
    </source>
</evidence>
<dbReference type="Pfam" id="PF00270">
    <property type="entry name" value="DEAD"/>
    <property type="match status" value="1"/>
</dbReference>
<feature type="region of interest" description="Disordered" evidence="12">
    <location>
        <begin position="313"/>
        <end position="337"/>
    </location>
</feature>
<evidence type="ECO:0000256" key="9">
    <source>
        <dbReference type="ARBA" id="ARBA00022884"/>
    </source>
</evidence>
<evidence type="ECO:0000256" key="11">
    <source>
        <dbReference type="ARBA" id="ARBA00047984"/>
    </source>
</evidence>
<evidence type="ECO:0000256" key="12">
    <source>
        <dbReference type="SAM" id="MobiDB-lite"/>
    </source>
</evidence>
<dbReference type="PROSITE" id="PS51194">
    <property type="entry name" value="HELICASE_CTER"/>
    <property type="match status" value="1"/>
</dbReference>
<dbReference type="RefSeq" id="XP_001267729.1">
    <property type="nucleotide sequence ID" value="XM_001267728.1"/>
</dbReference>
<evidence type="ECO:0000259" key="13">
    <source>
        <dbReference type="PROSITE" id="PS51192"/>
    </source>
</evidence>
<dbReference type="InterPro" id="IPR001650">
    <property type="entry name" value="Helicase_C-like"/>
</dbReference>
<feature type="domain" description="Helicase C-terminal" evidence="14">
    <location>
        <begin position="925"/>
        <end position="1102"/>
    </location>
</feature>
<keyword evidence="3" id="KW-0150">Chloroplast</keyword>
<dbReference type="Pfam" id="PF21010">
    <property type="entry name" value="HA2_C"/>
    <property type="match status" value="1"/>
</dbReference>
<evidence type="ECO:0000256" key="6">
    <source>
        <dbReference type="ARBA" id="ARBA00022801"/>
    </source>
</evidence>
<dbReference type="OMA" id="TFPVEMK"/>
<dbReference type="FunFam" id="3.40.50.300:FF:000819">
    <property type="entry name" value="ATP dependent RNA helicase, putative"/>
    <property type="match status" value="1"/>
</dbReference>
<dbReference type="GO" id="GO:0003723">
    <property type="term" value="F:RNA binding"/>
    <property type="evidence" value="ECO:0007669"/>
    <property type="project" value="UniProtKB-KW"/>
</dbReference>
<dbReference type="eggNOG" id="KOG0920">
    <property type="taxonomic scope" value="Eukaryota"/>
</dbReference>
<feature type="domain" description="Helicase ATP-binding" evidence="13">
    <location>
        <begin position="676"/>
        <end position="847"/>
    </location>
</feature>
<dbReference type="Pfam" id="PF07717">
    <property type="entry name" value="OB_NTP_bind"/>
    <property type="match status" value="1"/>
</dbReference>
<protein>
    <recommendedName>
        <fullName evidence="2">RNA helicase</fullName>
        <ecNumber evidence="2">3.6.4.13</ecNumber>
    </recommendedName>
</protein>
<dbReference type="Gene3D" id="1.20.120.1080">
    <property type="match status" value="1"/>
</dbReference>
<dbReference type="EMBL" id="DS027060">
    <property type="protein sequence ID" value="EAW06303.1"/>
    <property type="molecule type" value="Genomic_DNA"/>
</dbReference>
<dbReference type="EC" id="3.6.4.13" evidence="2"/>
<dbReference type="SMR" id="A1CSL6"/>
<keyword evidence="4" id="KW-0934">Plastid</keyword>
<sequence length="1460" mass="164720">MPANNKRKKKPASNPARGFATVSVPSKPKSVESTAPASTADSKSVTESERPTPAEANQPVPDKQDASSLQNYSPEELERHLENAELQLLVEKLAAKCKNDAARQVTKLDTERRLLRQQAVSLNLLEWFPKELQEQVLTLAEAEERELSPPSMREANGLKKSGSEEDLYMRLWTLRETLLRLGFPEAKVDETLKHVLLYFPVSSTGSNRDMVWNLDESLDWLAMHCSPGELPSYTQTSTLTNESDRFTSFMPDRQSTKSSPRAKQVDSKPKPPKTVKAVTPAPSSPYDSDSSLDPDTLLPKYLELQTKLYNLQPEIFDQPKRGKKLSRGQANLSSDDPQVARIQRKVASIENDVLFDRHEAEFRWRDKLDDLRREAAFTRQVARDEDRSAQAESEDIEQSKEKSVTEPENRAPAMDDLDEAGDLLGDMFQADEPIFETGIITEELKKAAVTIRDFGKWTGLSPRRVLEETCKSRDTGCTISFKDFSPSAHTNKSAVEVRWSKPQEAPFPLVLDKVTHKSNSYATFVSMDEVATPTSQQAESFVSTLCLFILFPQSSKEGKAYLRLPAVWRDLWAECAEAKKIQEEEGDKRIVKSLRSLIQGNHAIFEDDVVLADNFRRRNGASGKAESPMRSGAKDSQEPDERLQRIWLEKSSTAPFQHMLQGRMNLPIWDFKDEILSTLDTHRAIIICSETGSGKSTQIPSFILEHELKQGRRCKIYVTEPRRISAISLARRVSEELGESKSDVGTPRSLIGFAVRLESKVSQSTRLVFATTGVVVRMLERSDDFRDITHIVLDEVHERSIDSDFLLIVLRRLMQKRPDLKLILMSATLEAQKFSSYLGGVPVLNIPGRTFPVEMKYLEDAIELTNYRLSENEANTLVDEDVEDVPSENAEGDTAGGLLATLDQYSKQTRETVLNFDKYRLDYQLIKRLLVKLATTPEMIPYSKAILVFMPGMAEIRRLNDEILSDPVFQTSWIVHALHSSIASEDQEKAFNVPPEGMRKIVIATNIAETGITIPDITAVIDTGKEKSMRFDERRQLSRLVETFISRANAKQRRGRAGRVQSGICFHMFTKHQHDKLLAEQQTPEMLRLSLQDLVLRVKICKLGEVEQTLLEALDPPSSKNIRRAIDSLKEVKALTNSESLTPLGMQLAKLPLDVFLGKLIIHGAFFKCLDACISIAAILSSKSPFVNTIGSNNQKDLARLSFKKGDSDLLTVYNAYCAWKRTRSTPGANEYAFCRKNFLSSQTLLNIEDIKMQLVVSLADAGLLNLDPAQKTSLNRTRSGGRQRQFFTVPEEYDTNSSNDTVVNSVIAWSFYPKLLTREGKGWRNVANNQSVTLHPTSVNKQADASLKWLSYYHIMQGRNRNYNAFETNAVDDFAIALLCGEAEFKMYSGVISIDANRIRFAVREWKALLALKVLAARIREILAGTFRDPQKVLSYKQQQWVGIWQQIFSLAGKRAEKR</sequence>
<dbReference type="SMART" id="SM00847">
    <property type="entry name" value="HA2"/>
    <property type="match status" value="1"/>
</dbReference>
<feature type="compositionally biased region" description="Polar residues" evidence="12">
    <location>
        <begin position="32"/>
        <end position="43"/>
    </location>
</feature>
<dbReference type="KEGG" id="act:ACLA_079870"/>
<feature type="compositionally biased region" description="Basic and acidic residues" evidence="12">
    <location>
        <begin position="380"/>
        <end position="389"/>
    </location>
</feature>
<dbReference type="SUPFAM" id="SSF52540">
    <property type="entry name" value="P-loop containing nucleoside triphosphate hydrolases"/>
    <property type="match status" value="1"/>
</dbReference>
<dbReference type="STRING" id="344612.A1CSL6"/>
<evidence type="ECO:0000256" key="7">
    <source>
        <dbReference type="ARBA" id="ARBA00022806"/>
    </source>
</evidence>
<feature type="compositionally biased region" description="Basic residues" evidence="12">
    <location>
        <begin position="1"/>
        <end position="11"/>
    </location>
</feature>
<dbReference type="CDD" id="cd17917">
    <property type="entry name" value="DEXHc_RHA-like"/>
    <property type="match status" value="1"/>
</dbReference>
<evidence type="ECO:0000256" key="1">
    <source>
        <dbReference type="ARBA" id="ARBA00004229"/>
    </source>
</evidence>
<evidence type="ECO:0000256" key="3">
    <source>
        <dbReference type="ARBA" id="ARBA00022528"/>
    </source>
</evidence>
<dbReference type="InterPro" id="IPR011709">
    <property type="entry name" value="DEAD-box_helicase_OB_fold"/>
</dbReference>
<feature type="region of interest" description="Disordered" evidence="12">
    <location>
        <begin position="380"/>
        <end position="415"/>
    </location>
</feature>
<dbReference type="OrthoDB" id="5600252at2759"/>
<dbReference type="GO" id="GO:0003724">
    <property type="term" value="F:RNA helicase activity"/>
    <property type="evidence" value="ECO:0007669"/>
    <property type="project" value="UniProtKB-EC"/>
</dbReference>
<dbReference type="FunFam" id="1.20.120.1080:FF:000002">
    <property type="entry name" value="Putative ATP-dependent RNA helicase DHX36"/>
    <property type="match status" value="1"/>
</dbReference>
<keyword evidence="6" id="KW-0378">Hydrolase</keyword>
<name>A1CSL6_ASPCL</name>
<dbReference type="FunFam" id="3.40.50.300:FF:000500">
    <property type="entry name" value="ATP-dependent RNA helicase DHX29"/>
    <property type="match status" value="1"/>
</dbReference>
<dbReference type="GO" id="GO:0005524">
    <property type="term" value="F:ATP binding"/>
    <property type="evidence" value="ECO:0007669"/>
    <property type="project" value="UniProtKB-KW"/>
</dbReference>
<evidence type="ECO:0000256" key="4">
    <source>
        <dbReference type="ARBA" id="ARBA00022640"/>
    </source>
</evidence>
<dbReference type="PANTHER" id="PTHR18934">
    <property type="entry name" value="ATP-DEPENDENT RNA HELICASE"/>
    <property type="match status" value="1"/>
</dbReference>
<dbReference type="SMART" id="SM00487">
    <property type="entry name" value="DEXDc"/>
    <property type="match status" value="1"/>
</dbReference>
<keyword evidence="5" id="KW-0547">Nucleotide-binding</keyword>
<evidence type="ECO:0000256" key="5">
    <source>
        <dbReference type="ARBA" id="ARBA00022741"/>
    </source>
</evidence>
<keyword evidence="16" id="KW-1185">Reference proteome</keyword>
<dbReference type="Proteomes" id="UP000006701">
    <property type="component" value="Unassembled WGS sequence"/>
</dbReference>
<dbReference type="CDD" id="cd18791">
    <property type="entry name" value="SF2_C_RHA"/>
    <property type="match status" value="1"/>
</dbReference>
<evidence type="ECO:0000256" key="8">
    <source>
        <dbReference type="ARBA" id="ARBA00022840"/>
    </source>
</evidence>
<evidence type="ECO:0000256" key="10">
    <source>
        <dbReference type="ARBA" id="ARBA00022946"/>
    </source>
</evidence>
<keyword evidence="10" id="KW-0809">Transit peptide</keyword>
<comment type="subcellular location">
    <subcellularLocation>
        <location evidence="1">Plastid</location>
        <location evidence="1">Chloroplast</location>
    </subcellularLocation>
</comment>
<reference evidence="15 16" key="1">
    <citation type="journal article" date="2008" name="PLoS Genet.">
        <title>Genomic islands in the pathogenic filamentous fungus Aspergillus fumigatus.</title>
        <authorList>
            <person name="Fedorova N.D."/>
            <person name="Khaldi N."/>
            <person name="Joardar V.S."/>
            <person name="Maiti R."/>
            <person name="Amedeo P."/>
            <person name="Anderson M.J."/>
            <person name="Crabtree J."/>
            <person name="Silva J.C."/>
            <person name="Badger J.H."/>
            <person name="Albarraq A."/>
            <person name="Angiuoli S."/>
            <person name="Bussey H."/>
            <person name="Bowyer P."/>
            <person name="Cotty P.J."/>
            <person name="Dyer P.S."/>
            <person name="Egan A."/>
            <person name="Galens K."/>
            <person name="Fraser-Liggett C.M."/>
            <person name="Haas B.J."/>
            <person name="Inman J.M."/>
            <person name="Kent R."/>
            <person name="Lemieux S."/>
            <person name="Malavazi I."/>
            <person name="Orvis J."/>
            <person name="Roemer T."/>
            <person name="Ronning C.M."/>
            <person name="Sundaram J.P."/>
            <person name="Sutton G."/>
            <person name="Turner G."/>
            <person name="Venter J.C."/>
            <person name="White O.R."/>
            <person name="Whitty B.R."/>
            <person name="Youngman P."/>
            <person name="Wolfe K.H."/>
            <person name="Goldman G.H."/>
            <person name="Wortman J.R."/>
            <person name="Jiang B."/>
            <person name="Denning D.W."/>
            <person name="Nierman W.C."/>
        </authorList>
    </citation>
    <scope>NUCLEOTIDE SEQUENCE [LARGE SCALE GENOMIC DNA]</scope>
    <source>
        <strain evidence="16">ATCC 1007 / CBS 513.65 / DSM 816 / NCTC 3887 / NRRL 1</strain>
    </source>
</reference>
<dbReference type="HOGENOM" id="CLU_001832_1_3_1"/>
<dbReference type="Pfam" id="PF00271">
    <property type="entry name" value="Helicase_C"/>
    <property type="match status" value="1"/>
</dbReference>
<organism evidence="15 16">
    <name type="scientific">Aspergillus clavatus (strain ATCC 1007 / CBS 513.65 / DSM 816 / NCTC 3887 / NRRL 1 / QM 1276 / 107)</name>
    <dbReference type="NCBI Taxonomy" id="344612"/>
    <lineage>
        <taxon>Eukaryota</taxon>
        <taxon>Fungi</taxon>
        <taxon>Dikarya</taxon>
        <taxon>Ascomycota</taxon>
        <taxon>Pezizomycotina</taxon>
        <taxon>Eurotiomycetes</taxon>
        <taxon>Eurotiomycetidae</taxon>
        <taxon>Eurotiales</taxon>
        <taxon>Aspergillaceae</taxon>
        <taxon>Aspergillus</taxon>
        <taxon>Aspergillus subgen. Fumigati</taxon>
    </lineage>
</organism>
<dbReference type="PROSITE" id="PS51192">
    <property type="entry name" value="HELICASE_ATP_BIND_1"/>
    <property type="match status" value="1"/>
</dbReference>
<accession>A1CSL6</accession>
<proteinExistence type="predicted"/>
<gene>
    <name evidence="15" type="ORF">ACLA_079870</name>
</gene>
<evidence type="ECO:0000259" key="14">
    <source>
        <dbReference type="PROSITE" id="PS51194"/>
    </source>
</evidence>
<dbReference type="InterPro" id="IPR027417">
    <property type="entry name" value="P-loop_NTPase"/>
</dbReference>
<keyword evidence="7 15" id="KW-0347">Helicase</keyword>
<dbReference type="SMART" id="SM00490">
    <property type="entry name" value="HELICc"/>
    <property type="match status" value="1"/>
</dbReference>
<evidence type="ECO:0000256" key="2">
    <source>
        <dbReference type="ARBA" id="ARBA00012552"/>
    </source>
</evidence>
<dbReference type="GO" id="GO:0016787">
    <property type="term" value="F:hydrolase activity"/>
    <property type="evidence" value="ECO:0007669"/>
    <property type="project" value="UniProtKB-KW"/>
</dbReference>
<dbReference type="InterPro" id="IPR011545">
    <property type="entry name" value="DEAD/DEAH_box_helicase_dom"/>
</dbReference>
<keyword evidence="8" id="KW-0067">ATP-binding</keyword>
<feature type="compositionally biased region" description="Basic and acidic residues" evidence="12">
    <location>
        <begin position="397"/>
        <end position="409"/>
    </location>
</feature>
<dbReference type="InterPro" id="IPR007502">
    <property type="entry name" value="Helicase-assoc_dom"/>
</dbReference>
<dbReference type="VEuPathDB" id="FungiDB:ACLA_079870"/>
<dbReference type="PANTHER" id="PTHR18934:SF145">
    <property type="entry name" value="ATP-DEPENDENT RNA HELICASE DHX57-RELATED"/>
    <property type="match status" value="1"/>
</dbReference>
<feature type="region of interest" description="Disordered" evidence="12">
    <location>
        <begin position="1"/>
        <end position="74"/>
    </location>
</feature>
<feature type="region of interest" description="Disordered" evidence="12">
    <location>
        <begin position="620"/>
        <end position="640"/>
    </location>
</feature>